<evidence type="ECO:0000256" key="2">
    <source>
        <dbReference type="SAM" id="SignalP"/>
    </source>
</evidence>
<evidence type="ECO:0000313" key="3">
    <source>
        <dbReference type="EMBL" id="KMW12511.1"/>
    </source>
</evidence>
<dbReference type="Pfam" id="PF12963">
    <property type="entry name" value="DUF3852"/>
    <property type="match status" value="1"/>
</dbReference>
<keyword evidence="1" id="KW-1133">Transmembrane helix</keyword>
<dbReference type="InterPro" id="IPR024330">
    <property type="entry name" value="DUF3852"/>
</dbReference>
<dbReference type="AlphaFoldDB" id="A0A0J9BK29"/>
<name>A0A0J9BK29_9FIRM</name>
<evidence type="ECO:0000313" key="4">
    <source>
        <dbReference type="Proteomes" id="UP000037392"/>
    </source>
</evidence>
<feature type="chain" id="PRO_5005315122" description="DUF3852 domain-containing protein" evidence="2">
    <location>
        <begin position="27"/>
        <end position="112"/>
    </location>
</feature>
<keyword evidence="1" id="KW-0812">Transmembrane</keyword>
<protein>
    <recommendedName>
        <fullName evidence="5">DUF3852 domain-containing protein</fullName>
    </recommendedName>
</protein>
<dbReference type="Proteomes" id="UP000037392">
    <property type="component" value="Unassembled WGS sequence"/>
</dbReference>
<keyword evidence="2" id="KW-0732">Signal</keyword>
<comment type="caution">
    <text evidence="3">The sequence shown here is derived from an EMBL/GenBank/DDBJ whole genome shotgun (WGS) entry which is preliminary data.</text>
</comment>
<proteinExistence type="predicted"/>
<evidence type="ECO:0008006" key="5">
    <source>
        <dbReference type="Google" id="ProtNLM"/>
    </source>
</evidence>
<organism evidence="3 4">
    <name type="scientific">[Clostridium] citroniae WAL-19142</name>
    <dbReference type="NCBI Taxonomy" id="742734"/>
    <lineage>
        <taxon>Bacteria</taxon>
        <taxon>Bacillati</taxon>
        <taxon>Bacillota</taxon>
        <taxon>Clostridia</taxon>
        <taxon>Lachnospirales</taxon>
        <taxon>Lachnospiraceae</taxon>
        <taxon>Enterocloster</taxon>
    </lineage>
</organism>
<feature type="transmembrane region" description="Helical" evidence="1">
    <location>
        <begin position="90"/>
        <end position="110"/>
    </location>
</feature>
<accession>A0A0J9BK29</accession>
<evidence type="ECO:0000256" key="1">
    <source>
        <dbReference type="SAM" id="Phobius"/>
    </source>
</evidence>
<feature type="signal peptide" evidence="2">
    <location>
        <begin position="1"/>
        <end position="26"/>
    </location>
</feature>
<dbReference type="OrthoDB" id="1739900at2"/>
<feature type="transmembrane region" description="Helical" evidence="1">
    <location>
        <begin position="50"/>
        <end position="69"/>
    </location>
</feature>
<dbReference type="RefSeq" id="WP_048931105.1">
    <property type="nucleotide sequence ID" value="NZ_KQ235886.1"/>
</dbReference>
<keyword evidence="1" id="KW-0472">Membrane</keyword>
<reference evidence="3 4" key="1">
    <citation type="submission" date="2011-04" db="EMBL/GenBank/DDBJ databases">
        <title>The Genome Sequence of Clostridium citroniae WAL-19142.</title>
        <authorList>
            <consortium name="The Broad Institute Genome Sequencing Platform"/>
            <person name="Earl A."/>
            <person name="Ward D."/>
            <person name="Feldgarden M."/>
            <person name="Gevers D."/>
            <person name="Warren Y.A."/>
            <person name="Tyrrell K.L."/>
            <person name="Citron D.M."/>
            <person name="Goldstein E.J."/>
            <person name="Daigneault M."/>
            <person name="Allen-Vercoe E."/>
            <person name="Young S.K."/>
            <person name="Zeng Q."/>
            <person name="Gargeya S."/>
            <person name="Fitzgerald M."/>
            <person name="Haas B."/>
            <person name="Abouelleil A."/>
            <person name="Alvarado L."/>
            <person name="Arachchi H.M."/>
            <person name="Berlin A."/>
            <person name="Brown A."/>
            <person name="Chapman S.B."/>
            <person name="Chen Z."/>
            <person name="Dunbar C."/>
            <person name="Freedman E."/>
            <person name="Gearin G."/>
            <person name="Gellesch M."/>
            <person name="Goldberg J."/>
            <person name="Griggs A."/>
            <person name="Gujja S."/>
            <person name="Heilman E.R."/>
            <person name="Heiman D."/>
            <person name="Howarth C."/>
            <person name="Larson L."/>
            <person name="Lui A."/>
            <person name="MacDonald P.J."/>
            <person name="Mehta T."/>
            <person name="Montmayeur A."/>
            <person name="Murphy C."/>
            <person name="Neiman D."/>
            <person name="Pearson M."/>
            <person name="Priest M."/>
            <person name="Roberts A."/>
            <person name="Saif S."/>
            <person name="Shea T."/>
            <person name="Shenoy N."/>
            <person name="Sisk P."/>
            <person name="Stolte C."/>
            <person name="Sykes S."/>
            <person name="White J."/>
            <person name="Yandava C."/>
            <person name="Wortman J."/>
            <person name="Nusbaum C."/>
            <person name="Birren B."/>
        </authorList>
    </citation>
    <scope>NUCLEOTIDE SEQUENCE [LARGE SCALE GENOMIC DNA]</scope>
    <source>
        <strain evidence="3 4">WAL-19142</strain>
    </source>
</reference>
<gene>
    <name evidence="3" type="ORF">HMPREF9470_05236</name>
</gene>
<dbReference type="EMBL" id="ADLK01000049">
    <property type="protein sequence ID" value="KMW12511.1"/>
    <property type="molecule type" value="Genomic_DNA"/>
</dbReference>
<sequence length="112" mass="12295">MEKYKWMIALIVVVLLTTMFGMTAFASNTGNVAGAVEGTWKAASSQIKTVVNNVVFPAIDLVLAVLFFVKVATAYMDYRKHGQIEWAPAAILFAGLVFSLFAPMYVWQIVGI</sequence>
<dbReference type="PATRIC" id="fig|742734.4.peg.5601"/>
<dbReference type="GeneID" id="93165905"/>